<dbReference type="AlphaFoldDB" id="A0A2V1JZF2"/>
<keyword evidence="8" id="KW-0520">NAD</keyword>
<comment type="similarity">
    <text evidence="3">Belongs to the Nudix hydrolase family. NudC subfamily.</text>
</comment>
<dbReference type="Gene3D" id="3.90.79.10">
    <property type="entry name" value="Nucleoside Triphosphate Pyrophosphohydrolase"/>
    <property type="match status" value="1"/>
</dbReference>
<reference evidence="12" key="1">
    <citation type="submission" date="2018-05" db="EMBL/GenBank/DDBJ databases">
        <authorList>
            <person name="Li Y."/>
        </authorList>
    </citation>
    <scope>NUCLEOTIDE SEQUENCE [LARGE SCALE GENOMIC DNA]</scope>
    <source>
        <strain evidence="12">sk1b4</strain>
    </source>
</reference>
<evidence type="ECO:0000259" key="10">
    <source>
        <dbReference type="PROSITE" id="PS51462"/>
    </source>
</evidence>
<evidence type="ECO:0000256" key="8">
    <source>
        <dbReference type="ARBA" id="ARBA00023027"/>
    </source>
</evidence>
<dbReference type="PROSITE" id="PS51462">
    <property type="entry name" value="NUDIX"/>
    <property type="match status" value="1"/>
</dbReference>
<dbReference type="NCBIfam" id="NF001299">
    <property type="entry name" value="PRK00241.1"/>
    <property type="match status" value="1"/>
</dbReference>
<dbReference type="Pfam" id="PF00293">
    <property type="entry name" value="NUDIX"/>
    <property type="match status" value="1"/>
</dbReference>
<evidence type="ECO:0000256" key="5">
    <source>
        <dbReference type="ARBA" id="ARBA00022723"/>
    </source>
</evidence>
<dbReference type="GO" id="GO:0046872">
    <property type="term" value="F:metal ion binding"/>
    <property type="evidence" value="ECO:0007669"/>
    <property type="project" value="UniProtKB-KW"/>
</dbReference>
<keyword evidence="5" id="KW-0479">Metal-binding</keyword>
<protein>
    <recommendedName>
        <fullName evidence="4">NAD(+) diphosphatase</fullName>
        <ecNumber evidence="4">3.6.1.22</ecNumber>
    </recommendedName>
</protein>
<evidence type="ECO:0000256" key="2">
    <source>
        <dbReference type="ARBA" id="ARBA00001947"/>
    </source>
</evidence>
<dbReference type="CDD" id="cd03429">
    <property type="entry name" value="NUDIX_NADH_pyrophosphatase_Nudt13"/>
    <property type="match status" value="1"/>
</dbReference>
<comment type="cofactor">
    <cofactor evidence="1">
        <name>Mg(2+)</name>
        <dbReference type="ChEBI" id="CHEBI:18420"/>
    </cofactor>
</comment>
<evidence type="ECO:0000256" key="6">
    <source>
        <dbReference type="ARBA" id="ARBA00022801"/>
    </source>
</evidence>
<comment type="catalytic activity">
    <reaction evidence="9">
        <text>a 5'-end NAD(+)-phospho-ribonucleoside in mRNA + H2O = a 5'-end phospho-adenosine-phospho-ribonucleoside in mRNA + beta-nicotinamide D-ribonucleotide + 2 H(+)</text>
        <dbReference type="Rhea" id="RHEA:60876"/>
        <dbReference type="Rhea" id="RHEA-COMP:15698"/>
        <dbReference type="Rhea" id="RHEA-COMP:15719"/>
        <dbReference type="ChEBI" id="CHEBI:14649"/>
        <dbReference type="ChEBI" id="CHEBI:15377"/>
        <dbReference type="ChEBI" id="CHEBI:15378"/>
        <dbReference type="ChEBI" id="CHEBI:144029"/>
        <dbReference type="ChEBI" id="CHEBI:144051"/>
    </reaction>
    <physiologicalReaction direction="left-to-right" evidence="9">
        <dbReference type="Rhea" id="RHEA:60877"/>
    </physiologicalReaction>
</comment>
<comment type="cofactor">
    <cofactor evidence="2">
        <name>Zn(2+)</name>
        <dbReference type="ChEBI" id="CHEBI:29105"/>
    </cofactor>
</comment>
<dbReference type="SUPFAM" id="SSF55811">
    <property type="entry name" value="Nudix"/>
    <property type="match status" value="1"/>
</dbReference>
<dbReference type="Proteomes" id="UP000245283">
    <property type="component" value="Unassembled WGS sequence"/>
</dbReference>
<organism evidence="11 12">
    <name type="scientific">Ancrocorticia populi</name>
    <dbReference type="NCBI Taxonomy" id="2175228"/>
    <lineage>
        <taxon>Bacteria</taxon>
        <taxon>Bacillati</taxon>
        <taxon>Actinomycetota</taxon>
        <taxon>Actinomycetes</taxon>
        <taxon>Actinomycetales</taxon>
        <taxon>Actinomycetaceae</taxon>
        <taxon>Ancrocorticia</taxon>
    </lineage>
</organism>
<sequence>MWLPYDEEGAVFHDLNLARGTIDRDELTRNNPSALAKARNSPDARFILVAGQSVAIDPEAPGRILILTREQAAEWGSRSAVYLGKDSGRHYFACDATGLVTEQDVQATDHPTMRPIRYWAHEWEDLDTTLAVSGVAVVQWRQKAKFCPDCGQPLEVSGSGWEMVCPNNHLQFPRTDPAVIMAIHDPQDRLLLGRNSAWGPGKYSVLAGFVEAGETLEAAVRREVFEEAHLKVGELRYFGSQPWPFPRSLMLAFDGWTDAEAGDIAVDGKEMADARFFTRNELSDALRTQEIQLPSPTSVAASLIQSWLGESFTDILGR</sequence>
<evidence type="ECO:0000256" key="9">
    <source>
        <dbReference type="ARBA" id="ARBA00023679"/>
    </source>
</evidence>
<comment type="caution">
    <text evidence="11">The sequence shown here is derived from an EMBL/GenBank/DDBJ whole genome shotgun (WGS) entry which is preliminary data.</text>
</comment>
<keyword evidence="6" id="KW-0378">Hydrolase</keyword>
<keyword evidence="7" id="KW-0460">Magnesium</keyword>
<accession>A0A2V1JZF2</accession>
<dbReference type="GO" id="GO:0019677">
    <property type="term" value="P:NAD+ catabolic process"/>
    <property type="evidence" value="ECO:0007669"/>
    <property type="project" value="TreeGrafter"/>
</dbReference>
<dbReference type="EMBL" id="QETB01000008">
    <property type="protein sequence ID" value="PWF24394.1"/>
    <property type="molecule type" value="Genomic_DNA"/>
</dbReference>
<dbReference type="PROSITE" id="PS00893">
    <property type="entry name" value="NUDIX_BOX"/>
    <property type="match status" value="1"/>
</dbReference>
<evidence type="ECO:0000256" key="3">
    <source>
        <dbReference type="ARBA" id="ARBA00009595"/>
    </source>
</evidence>
<dbReference type="OrthoDB" id="9791656at2"/>
<dbReference type="GO" id="GO:0035529">
    <property type="term" value="F:NADH pyrophosphatase activity"/>
    <property type="evidence" value="ECO:0007669"/>
    <property type="project" value="TreeGrafter"/>
</dbReference>
<dbReference type="EC" id="3.6.1.22" evidence="4"/>
<gene>
    <name evidence="11" type="ORF">DD236_11880</name>
</gene>
<keyword evidence="12" id="KW-1185">Reference proteome</keyword>
<evidence type="ECO:0000256" key="7">
    <source>
        <dbReference type="ARBA" id="ARBA00022842"/>
    </source>
</evidence>
<dbReference type="InterPro" id="IPR015797">
    <property type="entry name" value="NUDIX_hydrolase-like_dom_sf"/>
</dbReference>
<dbReference type="PANTHER" id="PTHR42904">
    <property type="entry name" value="NUDIX HYDROLASE, NUDC SUBFAMILY"/>
    <property type="match status" value="1"/>
</dbReference>
<dbReference type="InterPro" id="IPR020084">
    <property type="entry name" value="NUDIX_hydrolase_CS"/>
</dbReference>
<dbReference type="InterPro" id="IPR000086">
    <property type="entry name" value="NUDIX_hydrolase_dom"/>
</dbReference>
<dbReference type="InterPro" id="IPR015376">
    <property type="entry name" value="Znr_NADH_PPase"/>
</dbReference>
<evidence type="ECO:0000256" key="4">
    <source>
        <dbReference type="ARBA" id="ARBA00012381"/>
    </source>
</evidence>
<evidence type="ECO:0000256" key="1">
    <source>
        <dbReference type="ARBA" id="ARBA00001946"/>
    </source>
</evidence>
<dbReference type="GO" id="GO:0006742">
    <property type="term" value="P:NADP+ catabolic process"/>
    <property type="evidence" value="ECO:0007669"/>
    <property type="project" value="TreeGrafter"/>
</dbReference>
<dbReference type="Gene3D" id="3.90.79.20">
    <property type="match status" value="1"/>
</dbReference>
<feature type="domain" description="Nudix hydrolase" evidence="10">
    <location>
        <begin position="173"/>
        <end position="299"/>
    </location>
</feature>
<evidence type="ECO:0000313" key="11">
    <source>
        <dbReference type="EMBL" id="PWF24394.1"/>
    </source>
</evidence>
<name>A0A2V1JZF2_9ACTO</name>
<dbReference type="InterPro" id="IPR049734">
    <property type="entry name" value="NudC-like_C"/>
</dbReference>
<dbReference type="InterPro" id="IPR050241">
    <property type="entry name" value="NAD-cap_RNA_hydrolase_NudC"/>
</dbReference>
<dbReference type="Pfam" id="PF09297">
    <property type="entry name" value="Zn_ribbon_NUD"/>
    <property type="match status" value="1"/>
</dbReference>
<evidence type="ECO:0000313" key="12">
    <source>
        <dbReference type="Proteomes" id="UP000245283"/>
    </source>
</evidence>
<dbReference type="GO" id="GO:0005829">
    <property type="term" value="C:cytosol"/>
    <property type="evidence" value="ECO:0007669"/>
    <property type="project" value="TreeGrafter"/>
</dbReference>
<dbReference type="PANTHER" id="PTHR42904:SF6">
    <property type="entry name" value="NAD-CAPPED RNA HYDROLASE NUDT12"/>
    <property type="match status" value="1"/>
</dbReference>
<proteinExistence type="inferred from homology"/>